<reference evidence="2" key="1">
    <citation type="submission" date="2015-07" db="EMBL/GenBank/DDBJ databases">
        <title>MeaNS - Measles Nucleotide Surveillance Program.</title>
        <authorList>
            <person name="Tran T."/>
            <person name="Druce J."/>
        </authorList>
    </citation>
    <scope>NUCLEOTIDE SEQUENCE</scope>
    <source>
        <strain evidence="2">UCB-OBI-ISO-001</strain>
        <tissue evidence="2">Gonad</tissue>
    </source>
</reference>
<protein>
    <submittedName>
        <fullName evidence="2">Uncharacterized protein</fullName>
    </submittedName>
</protein>
<gene>
    <name evidence="2" type="ORF">OCBIM_22018162mg</name>
</gene>
<sequence length="72" mass="8622">SQTHTSHMYTSKKAHKTHHHTHAFTQPQRHPFKRTDAHSHYFIHTVTHKYKHTEKHALPSYTQQKEKSTNAR</sequence>
<evidence type="ECO:0000256" key="1">
    <source>
        <dbReference type="SAM" id="MobiDB-lite"/>
    </source>
</evidence>
<feature type="non-terminal residue" evidence="2">
    <location>
        <position position="1"/>
    </location>
</feature>
<proteinExistence type="predicted"/>
<accession>A0A0L8HBH4</accession>
<feature type="compositionally biased region" description="Basic residues" evidence="1">
    <location>
        <begin position="10"/>
        <end position="22"/>
    </location>
</feature>
<feature type="region of interest" description="Disordered" evidence="1">
    <location>
        <begin position="1"/>
        <end position="32"/>
    </location>
</feature>
<dbReference type="EMBL" id="KQ418580">
    <property type="protein sequence ID" value="KOF86653.1"/>
    <property type="molecule type" value="Genomic_DNA"/>
</dbReference>
<name>A0A0L8HBH4_OCTBM</name>
<evidence type="ECO:0000313" key="2">
    <source>
        <dbReference type="EMBL" id="KOF86653.1"/>
    </source>
</evidence>
<organism evidence="2">
    <name type="scientific">Octopus bimaculoides</name>
    <name type="common">California two-spotted octopus</name>
    <dbReference type="NCBI Taxonomy" id="37653"/>
    <lineage>
        <taxon>Eukaryota</taxon>
        <taxon>Metazoa</taxon>
        <taxon>Spiralia</taxon>
        <taxon>Lophotrochozoa</taxon>
        <taxon>Mollusca</taxon>
        <taxon>Cephalopoda</taxon>
        <taxon>Coleoidea</taxon>
        <taxon>Octopodiformes</taxon>
        <taxon>Octopoda</taxon>
        <taxon>Incirrata</taxon>
        <taxon>Octopodidae</taxon>
        <taxon>Octopus</taxon>
    </lineage>
</organism>
<dbReference type="AlphaFoldDB" id="A0A0L8HBH4"/>
<feature type="region of interest" description="Disordered" evidence="1">
    <location>
        <begin position="50"/>
        <end position="72"/>
    </location>
</feature>